<dbReference type="InterPro" id="IPR051405">
    <property type="entry name" value="phD/YefM_antitoxin"/>
</dbReference>
<dbReference type="InterPro" id="IPR036165">
    <property type="entry name" value="YefM-like_sf"/>
</dbReference>
<dbReference type="Gene3D" id="1.10.1220.170">
    <property type="match status" value="1"/>
</dbReference>
<dbReference type="EMBL" id="PCTA01000010">
    <property type="protein sequence ID" value="PIP61923.1"/>
    <property type="molecule type" value="Genomic_DNA"/>
</dbReference>
<accession>A0A2H0BW62</accession>
<dbReference type="NCBIfam" id="TIGR01552">
    <property type="entry name" value="phd_fam"/>
    <property type="match status" value="1"/>
</dbReference>
<comment type="function">
    <text evidence="2">Antitoxin component of a type II toxin-antitoxin (TA) system.</text>
</comment>
<protein>
    <recommendedName>
        <fullName evidence="2">Antitoxin</fullName>
    </recommendedName>
</protein>
<comment type="similarity">
    <text evidence="1 2">Belongs to the phD/YefM antitoxin family.</text>
</comment>
<reference evidence="3 4" key="1">
    <citation type="submission" date="2017-09" db="EMBL/GenBank/DDBJ databases">
        <title>Depth-based differentiation of microbial function through sediment-hosted aquifers and enrichment of novel symbionts in the deep terrestrial subsurface.</title>
        <authorList>
            <person name="Probst A.J."/>
            <person name="Ladd B."/>
            <person name="Jarett J.K."/>
            <person name="Geller-Mcgrath D.E."/>
            <person name="Sieber C.M."/>
            <person name="Emerson J.B."/>
            <person name="Anantharaman K."/>
            <person name="Thomas B.C."/>
            <person name="Malmstrom R."/>
            <person name="Stieglmeier M."/>
            <person name="Klingl A."/>
            <person name="Woyke T."/>
            <person name="Ryan C.M."/>
            <person name="Banfield J.F."/>
        </authorList>
    </citation>
    <scope>NUCLEOTIDE SEQUENCE [LARGE SCALE GENOMIC DNA]</scope>
    <source>
        <strain evidence="3">CG22_combo_CG10-13_8_21_14_all_38_20</strain>
    </source>
</reference>
<gene>
    <name evidence="3" type="ORF">COW99_01720</name>
</gene>
<dbReference type="SUPFAM" id="SSF143120">
    <property type="entry name" value="YefM-like"/>
    <property type="match status" value="1"/>
</dbReference>
<comment type="caution">
    <text evidence="3">The sequence shown here is derived from an EMBL/GenBank/DDBJ whole genome shotgun (WGS) entry which is preliminary data.</text>
</comment>
<dbReference type="AlphaFoldDB" id="A0A2H0BW62"/>
<dbReference type="PANTHER" id="PTHR33713:SF10">
    <property type="entry name" value="ANTITOXIN YAFN"/>
    <property type="match status" value="1"/>
</dbReference>
<organism evidence="3 4">
    <name type="scientific">Candidatus Roizmanbacteria bacterium CG22_combo_CG10-13_8_21_14_all_38_20</name>
    <dbReference type="NCBI Taxonomy" id="1974862"/>
    <lineage>
        <taxon>Bacteria</taxon>
        <taxon>Candidatus Roizmaniibacteriota</taxon>
    </lineage>
</organism>
<evidence type="ECO:0000256" key="2">
    <source>
        <dbReference type="RuleBase" id="RU362080"/>
    </source>
</evidence>
<evidence type="ECO:0000313" key="3">
    <source>
        <dbReference type="EMBL" id="PIP61923.1"/>
    </source>
</evidence>
<proteinExistence type="inferred from homology"/>
<dbReference type="Pfam" id="PF02604">
    <property type="entry name" value="PhdYeFM_antitox"/>
    <property type="match status" value="1"/>
</dbReference>
<dbReference type="InterPro" id="IPR006442">
    <property type="entry name" value="Antitoxin_Phd/YefM"/>
</dbReference>
<evidence type="ECO:0000313" key="4">
    <source>
        <dbReference type="Proteomes" id="UP000231246"/>
    </source>
</evidence>
<dbReference type="Gene3D" id="3.40.1620.10">
    <property type="entry name" value="YefM-like domain"/>
    <property type="match status" value="1"/>
</dbReference>
<dbReference type="Proteomes" id="UP000231246">
    <property type="component" value="Unassembled WGS sequence"/>
</dbReference>
<dbReference type="PANTHER" id="PTHR33713">
    <property type="entry name" value="ANTITOXIN YAFN-RELATED"/>
    <property type="match status" value="1"/>
</dbReference>
<name>A0A2H0BW62_9BACT</name>
<sequence>MTITIPITQAREELTSLVDNVKRKLDEYVITVNGTPAAVVISSAEYESWKETNEILSDLELTKAIKKGEKDVDKGRIYSLEQLRKELKLVF</sequence>
<evidence type="ECO:0000256" key="1">
    <source>
        <dbReference type="ARBA" id="ARBA00009981"/>
    </source>
</evidence>